<sequence>MDAGQELTRTYLQRLCVQYRLQAAWRFDLTYLLERLVYQVKKLSKGFAPILNPLLLKVTQV</sequence>
<organism evidence="1 2">
    <name type="scientific">Alishewanella tabrizica</name>
    <dbReference type="NCBI Taxonomy" id="671278"/>
    <lineage>
        <taxon>Bacteria</taxon>
        <taxon>Pseudomonadati</taxon>
        <taxon>Pseudomonadota</taxon>
        <taxon>Gammaproteobacteria</taxon>
        <taxon>Alteromonadales</taxon>
        <taxon>Alteromonadaceae</taxon>
        <taxon>Alishewanella</taxon>
    </lineage>
</organism>
<keyword evidence="2" id="KW-1185">Reference proteome</keyword>
<protein>
    <recommendedName>
        <fullName evidence="3">Transposase</fullName>
    </recommendedName>
</protein>
<name>A0ABQ2WF82_9ALTE</name>
<accession>A0ABQ2WF82</accession>
<gene>
    <name evidence="1" type="ORF">GCM10008111_01440</name>
</gene>
<dbReference type="RefSeq" id="WP_189479455.1">
    <property type="nucleotide sequence ID" value="NZ_BMYR01000001.1"/>
</dbReference>
<dbReference type="EMBL" id="BMYR01000001">
    <property type="protein sequence ID" value="GGW49418.1"/>
    <property type="molecule type" value="Genomic_DNA"/>
</dbReference>
<evidence type="ECO:0008006" key="3">
    <source>
        <dbReference type="Google" id="ProtNLM"/>
    </source>
</evidence>
<evidence type="ECO:0000313" key="1">
    <source>
        <dbReference type="EMBL" id="GGW49418.1"/>
    </source>
</evidence>
<reference evidence="2" key="1">
    <citation type="journal article" date="2019" name="Int. J. Syst. Evol. Microbiol.">
        <title>The Global Catalogue of Microorganisms (GCM) 10K type strain sequencing project: providing services to taxonomists for standard genome sequencing and annotation.</title>
        <authorList>
            <consortium name="The Broad Institute Genomics Platform"/>
            <consortium name="The Broad Institute Genome Sequencing Center for Infectious Disease"/>
            <person name="Wu L."/>
            <person name="Ma J."/>
        </authorList>
    </citation>
    <scope>NUCLEOTIDE SEQUENCE [LARGE SCALE GENOMIC DNA]</scope>
    <source>
        <strain evidence="2">KCTC 23723</strain>
    </source>
</reference>
<proteinExistence type="predicted"/>
<comment type="caution">
    <text evidence="1">The sequence shown here is derived from an EMBL/GenBank/DDBJ whole genome shotgun (WGS) entry which is preliminary data.</text>
</comment>
<dbReference type="Proteomes" id="UP000634667">
    <property type="component" value="Unassembled WGS sequence"/>
</dbReference>
<evidence type="ECO:0000313" key="2">
    <source>
        <dbReference type="Proteomes" id="UP000634667"/>
    </source>
</evidence>